<feature type="transmembrane region" description="Helical" evidence="1">
    <location>
        <begin position="26"/>
        <end position="46"/>
    </location>
</feature>
<proteinExistence type="predicted"/>
<accession>A0A3T0N0W9</accession>
<sequence length="71" mass="7848">MDPAREGVFGVVVLAVVVPEVTDLPALLRFVVLVAMVCPVVCVCFFKLHLIIPRFPVPRQQQANIKPVNTH</sequence>
<name>A0A3T0N0W9_9RHOB</name>
<dbReference type="Proteomes" id="UP000283063">
    <property type="component" value="Chromosome"/>
</dbReference>
<evidence type="ECO:0000313" key="3">
    <source>
        <dbReference type="Proteomes" id="UP000283063"/>
    </source>
</evidence>
<dbReference type="KEGG" id="sedi:EBB79_07055"/>
<evidence type="ECO:0000256" key="1">
    <source>
        <dbReference type="SAM" id="Phobius"/>
    </source>
</evidence>
<organism evidence="2 3">
    <name type="scientific">Parasedimentitalea marina</name>
    <dbReference type="NCBI Taxonomy" id="2483033"/>
    <lineage>
        <taxon>Bacteria</taxon>
        <taxon>Pseudomonadati</taxon>
        <taxon>Pseudomonadota</taxon>
        <taxon>Alphaproteobacteria</taxon>
        <taxon>Rhodobacterales</taxon>
        <taxon>Paracoccaceae</taxon>
        <taxon>Parasedimentitalea</taxon>
    </lineage>
</organism>
<dbReference type="EMBL" id="CP033219">
    <property type="protein sequence ID" value="AZV77674.1"/>
    <property type="molecule type" value="Genomic_DNA"/>
</dbReference>
<dbReference type="AlphaFoldDB" id="A0A3T0N0W9"/>
<keyword evidence="1" id="KW-0472">Membrane</keyword>
<evidence type="ECO:0000313" key="2">
    <source>
        <dbReference type="EMBL" id="AZV77674.1"/>
    </source>
</evidence>
<keyword evidence="1" id="KW-1133">Transmembrane helix</keyword>
<reference evidence="2 3" key="1">
    <citation type="submission" date="2018-10" db="EMBL/GenBank/DDBJ databases">
        <title>Parasedimentitalea marina sp. nov., a psychrophilic bacterium isolated from deep seawater of the New Britain Trench.</title>
        <authorList>
            <person name="Cao J."/>
        </authorList>
    </citation>
    <scope>NUCLEOTIDE SEQUENCE [LARGE SCALE GENOMIC DNA]</scope>
    <source>
        <strain evidence="2 3">W43</strain>
    </source>
</reference>
<gene>
    <name evidence="2" type="ORF">EBB79_07055</name>
</gene>
<keyword evidence="1" id="KW-0812">Transmembrane</keyword>
<protein>
    <submittedName>
        <fullName evidence="2">Uncharacterized protein</fullName>
    </submittedName>
</protein>
<keyword evidence="3" id="KW-1185">Reference proteome</keyword>